<comment type="caution">
    <text evidence="3">The sequence shown here is derived from an EMBL/GenBank/DDBJ whole genome shotgun (WGS) entry which is preliminary data.</text>
</comment>
<evidence type="ECO:0000256" key="2">
    <source>
        <dbReference type="ARBA" id="ARBA00022490"/>
    </source>
</evidence>
<accession>A0A6S7HGX0</accession>
<dbReference type="GO" id="GO:1903189">
    <property type="term" value="P:glyoxal metabolic process"/>
    <property type="evidence" value="ECO:0007669"/>
    <property type="project" value="TreeGrafter"/>
</dbReference>
<name>A0A6S7HGX0_PARCT</name>
<dbReference type="FunFam" id="3.40.50.880:FF:000022">
    <property type="entry name" value="protein deglycase DJ-1"/>
    <property type="match status" value="1"/>
</dbReference>
<dbReference type="GO" id="GO:0005634">
    <property type="term" value="C:nucleus"/>
    <property type="evidence" value="ECO:0007669"/>
    <property type="project" value="TreeGrafter"/>
</dbReference>
<evidence type="ECO:0000256" key="1">
    <source>
        <dbReference type="ARBA" id="ARBA00004496"/>
    </source>
</evidence>
<reference evidence="3" key="1">
    <citation type="submission" date="2020-04" db="EMBL/GenBank/DDBJ databases">
        <authorList>
            <person name="Alioto T."/>
            <person name="Alioto T."/>
            <person name="Gomez Garrido J."/>
        </authorList>
    </citation>
    <scope>NUCLEOTIDE SEQUENCE</scope>
    <source>
        <strain evidence="3">A484AB</strain>
    </source>
</reference>
<dbReference type="PANTHER" id="PTHR48094:SF12">
    <property type="entry name" value="PARKINSON DISEASE PROTEIN 7 HOMOLOG"/>
    <property type="match status" value="1"/>
</dbReference>
<dbReference type="InterPro" id="IPR006287">
    <property type="entry name" value="DJ-1"/>
</dbReference>
<dbReference type="Proteomes" id="UP001152795">
    <property type="component" value="Unassembled WGS sequence"/>
</dbReference>
<dbReference type="InterPro" id="IPR029062">
    <property type="entry name" value="Class_I_gatase-like"/>
</dbReference>
<gene>
    <name evidence="3" type="ORF">PACLA_8A040459</name>
</gene>
<dbReference type="SUPFAM" id="SSF52317">
    <property type="entry name" value="Class I glutamine amidotransferase-like"/>
    <property type="match status" value="1"/>
</dbReference>
<dbReference type="InterPro" id="IPR050325">
    <property type="entry name" value="Prot/Nucl_acid_deglycase"/>
</dbReference>
<dbReference type="GO" id="GO:0006979">
    <property type="term" value="P:response to oxidative stress"/>
    <property type="evidence" value="ECO:0007669"/>
    <property type="project" value="TreeGrafter"/>
</dbReference>
<dbReference type="GO" id="GO:0023051">
    <property type="term" value="P:regulation of signaling"/>
    <property type="evidence" value="ECO:0007669"/>
    <property type="project" value="UniProtKB-ARBA"/>
</dbReference>
<keyword evidence="2" id="KW-0963">Cytoplasm</keyword>
<evidence type="ECO:0000313" key="3">
    <source>
        <dbReference type="EMBL" id="CAB3995230.1"/>
    </source>
</evidence>
<proteinExistence type="predicted"/>
<protein>
    <submittedName>
        <fullName evidence="3">Nucleic acid deglycase DJ-1</fullName>
    </submittedName>
</protein>
<dbReference type="OrthoDB" id="543156at2759"/>
<dbReference type="NCBIfam" id="TIGR01383">
    <property type="entry name" value="not_thiJ"/>
    <property type="match status" value="1"/>
</dbReference>
<keyword evidence="4" id="KW-1185">Reference proteome</keyword>
<dbReference type="InterPro" id="IPR002818">
    <property type="entry name" value="DJ-1/PfpI"/>
</dbReference>
<evidence type="ECO:0000313" key="4">
    <source>
        <dbReference type="Proteomes" id="UP001152795"/>
    </source>
</evidence>
<dbReference type="GO" id="GO:0046295">
    <property type="term" value="P:glycolate biosynthetic process"/>
    <property type="evidence" value="ECO:0007669"/>
    <property type="project" value="TreeGrafter"/>
</dbReference>
<organism evidence="3 4">
    <name type="scientific">Paramuricea clavata</name>
    <name type="common">Red gorgonian</name>
    <name type="synonym">Violescent sea-whip</name>
    <dbReference type="NCBI Taxonomy" id="317549"/>
    <lineage>
        <taxon>Eukaryota</taxon>
        <taxon>Metazoa</taxon>
        <taxon>Cnidaria</taxon>
        <taxon>Anthozoa</taxon>
        <taxon>Octocorallia</taxon>
        <taxon>Malacalcyonacea</taxon>
        <taxon>Plexauridae</taxon>
        <taxon>Paramuricea</taxon>
    </lineage>
</organism>
<dbReference type="GO" id="GO:0005739">
    <property type="term" value="C:mitochondrion"/>
    <property type="evidence" value="ECO:0007669"/>
    <property type="project" value="TreeGrafter"/>
</dbReference>
<dbReference type="Gene3D" id="3.40.50.880">
    <property type="match status" value="1"/>
</dbReference>
<sequence>MAATKGRALIILAEGAEEMEAVITADVLRRGKVETVIAGLSGADPVQCSRQVVLKPDISLDEACKKEPFDAVILPGGGGGAKRLAQSAEVKKILKEQEKRDGIIAAICAGPTALVAHGIGVGKSVTSYPSVKDKFKDYKYLEERVVQDGKLITSRGPGTAFQFAIEIVRAVRGNDGVADGLAAPMLLE</sequence>
<dbReference type="GO" id="GO:0010646">
    <property type="term" value="P:regulation of cell communication"/>
    <property type="evidence" value="ECO:0007669"/>
    <property type="project" value="UniProtKB-ARBA"/>
</dbReference>
<dbReference type="PANTHER" id="PTHR48094">
    <property type="entry name" value="PROTEIN/NUCLEIC ACID DEGLYCASE DJ-1-RELATED"/>
    <property type="match status" value="1"/>
</dbReference>
<dbReference type="EMBL" id="CACRXK020002625">
    <property type="protein sequence ID" value="CAB3995230.1"/>
    <property type="molecule type" value="Genomic_DNA"/>
</dbReference>
<dbReference type="Pfam" id="PF01965">
    <property type="entry name" value="DJ-1_PfpI"/>
    <property type="match status" value="1"/>
</dbReference>
<dbReference type="AlphaFoldDB" id="A0A6S7HGX0"/>
<dbReference type="CDD" id="cd03135">
    <property type="entry name" value="GATase1_DJ-1"/>
    <property type="match status" value="1"/>
</dbReference>
<comment type="subcellular location">
    <subcellularLocation>
        <location evidence="1">Cytoplasm</location>
    </subcellularLocation>
</comment>